<comment type="subunit">
    <text evidence="15">Interacts with MAGI1 at tight junctions, forms a tripartite complex with NPHS1. Interacts with LNX1 isoform 2 via its PDZ 2 domain, it may also interact with other isoforms containing this domain.</text>
</comment>
<accession>A0A669QY54</accession>
<dbReference type="FunFam" id="2.60.40.10:FF:001503">
    <property type="entry name" value="Immunoglobulin superfamily member 5"/>
    <property type="match status" value="1"/>
</dbReference>
<dbReference type="InterPro" id="IPR007110">
    <property type="entry name" value="Ig-like_dom"/>
</dbReference>
<protein>
    <recommendedName>
        <fullName evidence="16">Immunoglobulin superfamily member 5</fullName>
    </recommendedName>
    <alternativeName>
        <fullName evidence="17">Junctional adhesion molecule 4</fullName>
    </alternativeName>
</protein>
<keyword evidence="9" id="KW-0472">Membrane</keyword>
<evidence type="ECO:0000313" key="19">
    <source>
        <dbReference type="Ensembl" id="ENSPCLP00000023293.1"/>
    </source>
</evidence>
<dbReference type="Proteomes" id="UP000472261">
    <property type="component" value="Unplaced"/>
</dbReference>
<keyword evidence="8" id="KW-1133">Transmembrane helix</keyword>
<keyword evidence="5" id="KW-0812">Transmembrane</keyword>
<evidence type="ECO:0000256" key="13">
    <source>
        <dbReference type="ARBA" id="ARBA00037861"/>
    </source>
</evidence>
<dbReference type="PROSITE" id="PS50835">
    <property type="entry name" value="IG_LIKE"/>
    <property type="match status" value="2"/>
</dbReference>
<dbReference type="Gene3D" id="2.60.40.10">
    <property type="entry name" value="Immunoglobulins"/>
    <property type="match status" value="2"/>
</dbReference>
<evidence type="ECO:0000256" key="3">
    <source>
        <dbReference type="ARBA" id="ARBA00022427"/>
    </source>
</evidence>
<evidence type="ECO:0000256" key="4">
    <source>
        <dbReference type="ARBA" id="ARBA00022475"/>
    </source>
</evidence>
<dbReference type="GO" id="GO:0016324">
    <property type="term" value="C:apical plasma membrane"/>
    <property type="evidence" value="ECO:0007669"/>
    <property type="project" value="UniProtKB-SubCell"/>
</dbReference>
<keyword evidence="4" id="KW-1003">Cell membrane</keyword>
<name>A0A669QY54_PHACC</name>
<evidence type="ECO:0000256" key="1">
    <source>
        <dbReference type="ARBA" id="ARBA00004251"/>
    </source>
</evidence>
<dbReference type="GO" id="GO:0005923">
    <property type="term" value="C:bicellular tight junction"/>
    <property type="evidence" value="ECO:0007669"/>
    <property type="project" value="UniProtKB-SubCell"/>
</dbReference>
<sequence length="242" mass="26340">MERFQKFILLPFILAASLTGLGFCYSILDGPTNATVLAGSEARFNCTVANGWTILIWLLNTNPVLTVINSHGPIETSDRFTSHSYNNSQSFTSELIIHNTQLNDSGRIECSIQRLDGSSFAFLSVQVNGSLVMKNSTLIVKENTTVEVVCEALGWAPAPEITWMTNDSLIDKSRYVTQQSQGSNSLHNALSVLTLTPMNTEILTCLADIEALPNPQNATIAVIVGNSTLVSLWSPVCLLCIE</sequence>
<proteinExistence type="predicted"/>
<dbReference type="Pfam" id="PF22705">
    <property type="entry name" value="C2-set_3"/>
    <property type="match status" value="1"/>
</dbReference>
<keyword evidence="3" id="KW-0796">Tight junction</keyword>
<dbReference type="PANTHER" id="PTHR44991:SF1">
    <property type="entry name" value="IMMUNOGLOBULIN SUPERFAMILY MEMBER 5"/>
    <property type="match status" value="1"/>
</dbReference>
<dbReference type="SMART" id="SM00409">
    <property type="entry name" value="IG"/>
    <property type="match status" value="2"/>
</dbReference>
<dbReference type="AlphaFoldDB" id="A0A669QY54"/>
<dbReference type="PANTHER" id="PTHR44991">
    <property type="entry name" value="IMMUNOGLOBULIN SUPERFAMILY MEMBER 5"/>
    <property type="match status" value="1"/>
</dbReference>
<comment type="function">
    <text evidence="14">Provides, together with MAGI1, an adhesion machinery at tight junctions, which may regulate the permeability of kidney glomerulus and small intestinal epithelial cells. Mediates calcium-independent homophilic cell adhesion. In testis, it may function as a cell adhesion molecule rather than a tight-junction protein. It may participate in the adhesion between spermatogonia-spermatogonia, spermatogonia-Sertoli cells, and Sertoli cells-Sertoli cells.</text>
</comment>
<evidence type="ECO:0000256" key="14">
    <source>
        <dbReference type="ARBA" id="ARBA00059983"/>
    </source>
</evidence>
<evidence type="ECO:0000256" key="2">
    <source>
        <dbReference type="ARBA" id="ARBA00004435"/>
    </source>
</evidence>
<feature type="domain" description="Ig-like" evidence="18">
    <location>
        <begin position="129"/>
        <end position="221"/>
    </location>
</feature>
<dbReference type="Ensembl" id="ENSPCLT00000032376.1">
    <property type="protein sequence ID" value="ENSPCLP00000023293.1"/>
    <property type="gene ID" value="ENSPCLG00000020591.1"/>
</dbReference>
<feature type="domain" description="Ig-like" evidence="18">
    <location>
        <begin position="11"/>
        <end position="128"/>
    </location>
</feature>
<dbReference type="GO" id="GO:0098609">
    <property type="term" value="P:cell-cell adhesion"/>
    <property type="evidence" value="ECO:0007669"/>
    <property type="project" value="TreeGrafter"/>
</dbReference>
<dbReference type="InterPro" id="IPR036179">
    <property type="entry name" value="Ig-like_dom_sf"/>
</dbReference>
<evidence type="ECO:0000259" key="18">
    <source>
        <dbReference type="PROSITE" id="PS50835"/>
    </source>
</evidence>
<dbReference type="InterPro" id="IPR013783">
    <property type="entry name" value="Ig-like_fold"/>
</dbReference>
<evidence type="ECO:0000256" key="7">
    <source>
        <dbReference type="ARBA" id="ARBA00022949"/>
    </source>
</evidence>
<comment type="subcellular location">
    <subcellularLocation>
        <location evidence="13">Apical cell membrane</location>
        <topology evidence="13">Single-pass membrane protein</topology>
    </subcellularLocation>
    <subcellularLocation>
        <location evidence="2">Cell junction</location>
        <location evidence="2">Tight junction</location>
    </subcellularLocation>
    <subcellularLocation>
        <location evidence="1">Cell membrane</location>
        <topology evidence="1">Single-pass type I membrane protein</topology>
    </subcellularLocation>
</comment>
<keyword evidence="20" id="KW-1185">Reference proteome</keyword>
<evidence type="ECO:0000256" key="10">
    <source>
        <dbReference type="ARBA" id="ARBA00023157"/>
    </source>
</evidence>
<keyword evidence="7" id="KW-0965">Cell junction</keyword>
<evidence type="ECO:0000256" key="11">
    <source>
        <dbReference type="ARBA" id="ARBA00023180"/>
    </source>
</evidence>
<evidence type="ECO:0000256" key="16">
    <source>
        <dbReference type="ARBA" id="ARBA00067287"/>
    </source>
</evidence>
<evidence type="ECO:0000256" key="5">
    <source>
        <dbReference type="ARBA" id="ARBA00022692"/>
    </source>
</evidence>
<evidence type="ECO:0000256" key="12">
    <source>
        <dbReference type="ARBA" id="ARBA00023319"/>
    </source>
</evidence>
<dbReference type="InterPro" id="IPR003599">
    <property type="entry name" value="Ig_sub"/>
</dbReference>
<dbReference type="SUPFAM" id="SSF48726">
    <property type="entry name" value="Immunoglobulin"/>
    <property type="match status" value="2"/>
</dbReference>
<evidence type="ECO:0000313" key="20">
    <source>
        <dbReference type="Proteomes" id="UP000472261"/>
    </source>
</evidence>
<keyword evidence="6" id="KW-0677">Repeat</keyword>
<dbReference type="GO" id="GO:0009986">
    <property type="term" value="C:cell surface"/>
    <property type="evidence" value="ECO:0007669"/>
    <property type="project" value="TreeGrafter"/>
</dbReference>
<keyword evidence="10" id="KW-1015">Disulfide bond</keyword>
<evidence type="ECO:0000256" key="17">
    <source>
        <dbReference type="ARBA" id="ARBA00077916"/>
    </source>
</evidence>
<dbReference type="FunFam" id="2.60.40.10:FF:001261">
    <property type="entry name" value="immunoglobulin superfamily member 5"/>
    <property type="match status" value="1"/>
</dbReference>
<organism evidence="19 20">
    <name type="scientific">Phasianus colchicus</name>
    <name type="common">Common pheasant</name>
    <dbReference type="NCBI Taxonomy" id="9054"/>
    <lineage>
        <taxon>Eukaryota</taxon>
        <taxon>Metazoa</taxon>
        <taxon>Chordata</taxon>
        <taxon>Craniata</taxon>
        <taxon>Vertebrata</taxon>
        <taxon>Euteleostomi</taxon>
        <taxon>Archelosauria</taxon>
        <taxon>Archosauria</taxon>
        <taxon>Dinosauria</taxon>
        <taxon>Saurischia</taxon>
        <taxon>Theropoda</taxon>
        <taxon>Coelurosauria</taxon>
        <taxon>Aves</taxon>
        <taxon>Neognathae</taxon>
        <taxon>Galloanserae</taxon>
        <taxon>Galliformes</taxon>
        <taxon>Phasianidae</taxon>
        <taxon>Phasianinae</taxon>
        <taxon>Phasianus</taxon>
    </lineage>
</organism>
<keyword evidence="11" id="KW-0325">Glycoprotein</keyword>
<keyword evidence="12" id="KW-0393">Immunoglobulin domain</keyword>
<reference evidence="19" key="2">
    <citation type="submission" date="2025-09" db="UniProtKB">
        <authorList>
            <consortium name="Ensembl"/>
        </authorList>
    </citation>
    <scope>IDENTIFICATION</scope>
</reference>
<evidence type="ECO:0000256" key="9">
    <source>
        <dbReference type="ARBA" id="ARBA00023136"/>
    </source>
</evidence>
<evidence type="ECO:0000256" key="15">
    <source>
        <dbReference type="ARBA" id="ARBA00062474"/>
    </source>
</evidence>
<evidence type="ECO:0000256" key="6">
    <source>
        <dbReference type="ARBA" id="ARBA00022737"/>
    </source>
</evidence>
<evidence type="ECO:0000256" key="8">
    <source>
        <dbReference type="ARBA" id="ARBA00022989"/>
    </source>
</evidence>
<dbReference type="InterPro" id="IPR053896">
    <property type="entry name" value="BTN3A2-like_Ig-C"/>
</dbReference>
<reference evidence="19" key="1">
    <citation type="submission" date="2025-08" db="UniProtKB">
        <authorList>
            <consortium name="Ensembl"/>
        </authorList>
    </citation>
    <scope>IDENTIFICATION</scope>
</reference>